<protein>
    <submittedName>
        <fullName evidence="2">Uncharacterized protein</fullName>
    </submittedName>
</protein>
<name>A0A9N7V792_PLEPL</name>
<sequence>MERSLHHCGGHHGHWLRTLMTKRQSKVLENSRVLWQPDVNMARKSVVCQPVLGSIPSPSLNQQRLQSCQLLSSSTGILQWSPWPLFFYCNHRENGVKSQWAAAFMKSLSPSSVSLWALAVCPVIQEPVTARLSQVEQASLSPATPSLSCSSSPSGVLDVKEQQLPSGLPPARLMGSGLEVLTLMQTSSLSCSLPQSSLKAAVEERRTGTDSVVSEEVVPQRPGPERESSLRRGSTDSRVMV</sequence>
<feature type="region of interest" description="Disordered" evidence="1">
    <location>
        <begin position="202"/>
        <end position="241"/>
    </location>
</feature>
<gene>
    <name evidence="2" type="ORF">PLEPLA_LOCUS31958</name>
</gene>
<reference evidence="2" key="1">
    <citation type="submission" date="2020-03" db="EMBL/GenBank/DDBJ databases">
        <authorList>
            <person name="Weist P."/>
        </authorList>
    </citation>
    <scope>NUCLEOTIDE SEQUENCE</scope>
</reference>
<evidence type="ECO:0000313" key="2">
    <source>
        <dbReference type="EMBL" id="CAB1444242.1"/>
    </source>
</evidence>
<dbReference type="EMBL" id="CADEAL010003334">
    <property type="protein sequence ID" value="CAB1444242.1"/>
    <property type="molecule type" value="Genomic_DNA"/>
</dbReference>
<organism evidence="2 3">
    <name type="scientific">Pleuronectes platessa</name>
    <name type="common">European plaice</name>
    <dbReference type="NCBI Taxonomy" id="8262"/>
    <lineage>
        <taxon>Eukaryota</taxon>
        <taxon>Metazoa</taxon>
        <taxon>Chordata</taxon>
        <taxon>Craniata</taxon>
        <taxon>Vertebrata</taxon>
        <taxon>Euteleostomi</taxon>
        <taxon>Actinopterygii</taxon>
        <taxon>Neopterygii</taxon>
        <taxon>Teleostei</taxon>
        <taxon>Neoteleostei</taxon>
        <taxon>Acanthomorphata</taxon>
        <taxon>Carangaria</taxon>
        <taxon>Pleuronectiformes</taxon>
        <taxon>Pleuronectoidei</taxon>
        <taxon>Pleuronectidae</taxon>
        <taxon>Pleuronectes</taxon>
    </lineage>
</organism>
<comment type="caution">
    <text evidence="2">The sequence shown here is derived from an EMBL/GenBank/DDBJ whole genome shotgun (WGS) entry which is preliminary data.</text>
</comment>
<proteinExistence type="predicted"/>
<evidence type="ECO:0000256" key="1">
    <source>
        <dbReference type="SAM" id="MobiDB-lite"/>
    </source>
</evidence>
<accession>A0A9N7V792</accession>
<dbReference type="AlphaFoldDB" id="A0A9N7V792"/>
<keyword evidence="3" id="KW-1185">Reference proteome</keyword>
<evidence type="ECO:0000313" key="3">
    <source>
        <dbReference type="Proteomes" id="UP001153269"/>
    </source>
</evidence>
<dbReference type="Proteomes" id="UP001153269">
    <property type="component" value="Unassembled WGS sequence"/>
</dbReference>
<feature type="compositionally biased region" description="Basic and acidic residues" evidence="1">
    <location>
        <begin position="223"/>
        <end position="235"/>
    </location>
</feature>